<sequence length="193" mass="21650">MKFGVENIVILVVVIVNSLCGAARRIHFRSVGKNYNINYNSNTNTNFDFTQLYRTILEQISESEIKASSPSCPQGRCPQHLYEHFTASFSYDQDEDEEDYFYDDDIDEGNLFSTDGSVKEAADAIHFTEGNDHIARLKPISADDTKLQIRQLDAETEASAISATVPLVNQSEQMISLDSISVESSSDQQESKF</sequence>
<dbReference type="AlphaFoldDB" id="A0A8J2WBQ0"/>
<evidence type="ECO:0000313" key="2">
    <source>
        <dbReference type="Proteomes" id="UP000789390"/>
    </source>
</evidence>
<keyword evidence="2" id="KW-1185">Reference proteome</keyword>
<organism evidence="1 2">
    <name type="scientific">Daphnia galeata</name>
    <dbReference type="NCBI Taxonomy" id="27404"/>
    <lineage>
        <taxon>Eukaryota</taxon>
        <taxon>Metazoa</taxon>
        <taxon>Ecdysozoa</taxon>
        <taxon>Arthropoda</taxon>
        <taxon>Crustacea</taxon>
        <taxon>Branchiopoda</taxon>
        <taxon>Diplostraca</taxon>
        <taxon>Cladocera</taxon>
        <taxon>Anomopoda</taxon>
        <taxon>Daphniidae</taxon>
        <taxon>Daphnia</taxon>
    </lineage>
</organism>
<dbReference type="OrthoDB" id="10340432at2759"/>
<accession>A0A8J2WBQ0</accession>
<name>A0A8J2WBQ0_9CRUS</name>
<reference evidence="1" key="1">
    <citation type="submission" date="2021-11" db="EMBL/GenBank/DDBJ databases">
        <authorList>
            <person name="Schell T."/>
        </authorList>
    </citation>
    <scope>NUCLEOTIDE SEQUENCE</scope>
    <source>
        <strain evidence="1">M5</strain>
    </source>
</reference>
<dbReference type="Proteomes" id="UP000789390">
    <property type="component" value="Unassembled WGS sequence"/>
</dbReference>
<evidence type="ECO:0000313" key="1">
    <source>
        <dbReference type="EMBL" id="CAH0100257.1"/>
    </source>
</evidence>
<protein>
    <submittedName>
        <fullName evidence="1">Uncharacterized protein</fullName>
    </submittedName>
</protein>
<dbReference type="EMBL" id="CAKKLH010000035">
    <property type="protein sequence ID" value="CAH0100257.1"/>
    <property type="molecule type" value="Genomic_DNA"/>
</dbReference>
<proteinExistence type="predicted"/>
<gene>
    <name evidence="1" type="ORF">DGAL_LOCUS2479</name>
</gene>
<comment type="caution">
    <text evidence="1">The sequence shown here is derived from an EMBL/GenBank/DDBJ whole genome shotgun (WGS) entry which is preliminary data.</text>
</comment>